<name>A0ABP9APW3_9PSEU</name>
<evidence type="ECO:0008006" key="3">
    <source>
        <dbReference type="Google" id="ProtNLM"/>
    </source>
</evidence>
<accession>A0ABP9APW3</accession>
<dbReference type="InterPro" id="IPR024520">
    <property type="entry name" value="DUF3558"/>
</dbReference>
<dbReference type="EMBL" id="BAABHO010000010">
    <property type="protein sequence ID" value="GAA4783635.1"/>
    <property type="molecule type" value="Genomic_DNA"/>
</dbReference>
<protein>
    <recommendedName>
        <fullName evidence="3">DUF3558 domain-containing protein</fullName>
    </recommendedName>
</protein>
<proteinExistence type="predicted"/>
<gene>
    <name evidence="1" type="ORF">GCM10023200_16390</name>
</gene>
<keyword evidence="2" id="KW-1185">Reference proteome</keyword>
<reference evidence="2" key="1">
    <citation type="journal article" date="2019" name="Int. J. Syst. Evol. Microbiol.">
        <title>The Global Catalogue of Microorganisms (GCM) 10K type strain sequencing project: providing services to taxonomists for standard genome sequencing and annotation.</title>
        <authorList>
            <consortium name="The Broad Institute Genomics Platform"/>
            <consortium name="The Broad Institute Genome Sequencing Center for Infectious Disease"/>
            <person name="Wu L."/>
            <person name="Ma J."/>
        </authorList>
    </citation>
    <scope>NUCLEOTIDE SEQUENCE [LARGE SCALE GENOMIC DNA]</scope>
    <source>
        <strain evidence="2">JCM 17979</strain>
    </source>
</reference>
<evidence type="ECO:0000313" key="2">
    <source>
        <dbReference type="Proteomes" id="UP001500928"/>
    </source>
</evidence>
<organism evidence="1 2">
    <name type="scientific">Actinomycetospora chlora</name>
    <dbReference type="NCBI Taxonomy" id="663608"/>
    <lineage>
        <taxon>Bacteria</taxon>
        <taxon>Bacillati</taxon>
        <taxon>Actinomycetota</taxon>
        <taxon>Actinomycetes</taxon>
        <taxon>Pseudonocardiales</taxon>
        <taxon>Pseudonocardiaceae</taxon>
        <taxon>Actinomycetospora</taxon>
    </lineage>
</organism>
<dbReference type="Proteomes" id="UP001500928">
    <property type="component" value="Unassembled WGS sequence"/>
</dbReference>
<sequence>MANNPCEGPLTRQELRTLGITVDGEPRSVPSGARACTWTDRNTLNEFSNVVYPARDILVDTYRVRLFPVFDATTIGGLPATIEQSTQDSITCTITVGTDAGQGFVATYTQLEVPAGQRPDDPCGRGQRIVEEIVAKLPPAPTR</sequence>
<dbReference type="Pfam" id="PF12079">
    <property type="entry name" value="DUF3558"/>
    <property type="match status" value="1"/>
</dbReference>
<comment type="caution">
    <text evidence="1">The sequence shown here is derived from an EMBL/GenBank/DDBJ whole genome shotgun (WGS) entry which is preliminary data.</text>
</comment>
<evidence type="ECO:0000313" key="1">
    <source>
        <dbReference type="EMBL" id="GAA4783635.1"/>
    </source>
</evidence>